<dbReference type="PANTHER" id="PTHR21054">
    <property type="entry name" value="ZINC METALLOPROTEINASE-RELATED"/>
    <property type="match status" value="1"/>
</dbReference>
<evidence type="ECO:0000313" key="3">
    <source>
        <dbReference type="Proteomes" id="UP000663879"/>
    </source>
</evidence>
<organism evidence="2 3">
    <name type="scientific">Brachionus calyciflorus</name>
    <dbReference type="NCBI Taxonomy" id="104777"/>
    <lineage>
        <taxon>Eukaryota</taxon>
        <taxon>Metazoa</taxon>
        <taxon>Spiralia</taxon>
        <taxon>Gnathifera</taxon>
        <taxon>Rotifera</taxon>
        <taxon>Eurotatoria</taxon>
        <taxon>Monogononta</taxon>
        <taxon>Pseudotrocha</taxon>
        <taxon>Ploima</taxon>
        <taxon>Brachionidae</taxon>
        <taxon>Brachionus</taxon>
    </lineage>
</organism>
<dbReference type="InterPro" id="IPR021917">
    <property type="entry name" value="Unchr_Zn-peptidase-like"/>
</dbReference>
<evidence type="ECO:0000313" key="2">
    <source>
        <dbReference type="EMBL" id="CAF0756864.1"/>
    </source>
</evidence>
<dbReference type="AlphaFoldDB" id="A0A813PVX2"/>
<evidence type="ECO:0000256" key="1">
    <source>
        <dbReference type="SAM" id="SignalP"/>
    </source>
</evidence>
<keyword evidence="3" id="KW-1185">Reference proteome</keyword>
<dbReference type="GO" id="GO:0005737">
    <property type="term" value="C:cytoplasm"/>
    <property type="evidence" value="ECO:0007669"/>
    <property type="project" value="TreeGrafter"/>
</dbReference>
<proteinExistence type="predicted"/>
<dbReference type="Pfam" id="PF12044">
    <property type="entry name" value="Metallopep"/>
    <property type="match status" value="1"/>
</dbReference>
<keyword evidence="1" id="KW-0732">Signal</keyword>
<dbReference type="PANTHER" id="PTHR21054:SF2">
    <property type="entry name" value="MIP04191P"/>
    <property type="match status" value="1"/>
</dbReference>
<reference evidence="2" key="1">
    <citation type="submission" date="2021-02" db="EMBL/GenBank/DDBJ databases">
        <authorList>
            <person name="Nowell W R."/>
        </authorList>
    </citation>
    <scope>NUCLEOTIDE SEQUENCE</scope>
    <source>
        <strain evidence="2">Ploen Becks lab</strain>
    </source>
</reference>
<dbReference type="OrthoDB" id="74460at2759"/>
<protein>
    <submittedName>
        <fullName evidence="2">Uncharacterized protein</fullName>
    </submittedName>
</protein>
<name>A0A813PVX2_9BILA</name>
<gene>
    <name evidence="2" type="ORF">OXX778_LOCUS4217</name>
</gene>
<sequence>MIFKVISFKLILLLFIIKFDRVKAQTCKIELIDIKTKTKVCNPLNLIRGKITCNKLKPPYSNNLSRNITAKGLDFQQSWPINSLNEFKAIVKLKKGINKISFTYVYKNENAKLVLELNYEENLDLDPLRLGIFASKDSSFTFDMDKESKSLGDKNNLDSAIKRIQTAGLLAQALTSDNLNHHGYGRKTFRLELDKNYLPKIHVLKSELTRKQLIDLYLNDKAFEFFDHIHDTIRKSTVYKNETKYDKNRMVFGLIIIDAFYDKQLDKAVLHHALGNGFIEPRLGVFGSHLLHAWPESWNQVNRFFDERNLDFSQLTNDDSPTKMKALNTGIGAFMHEIGHAYTLDHSGLGIMSRDWSLNKFFFSVYKKESKYYPVKHYTDEDNTGWKNTDAEILSNHEHINNSLGLSSIVGNSKWKASDSEHYFVKLNEKTWHEIIDGILKFKFDFVSDINQVVILYAADRKFYISLDSQNAKFGSTKNDINAVFKTGTWVKN</sequence>
<feature type="chain" id="PRO_5033027237" evidence="1">
    <location>
        <begin position="25"/>
        <end position="493"/>
    </location>
</feature>
<feature type="signal peptide" evidence="1">
    <location>
        <begin position="1"/>
        <end position="24"/>
    </location>
</feature>
<dbReference type="InterPro" id="IPR053002">
    <property type="entry name" value="Metalloproteinase_M10B"/>
</dbReference>
<comment type="caution">
    <text evidence="2">The sequence shown here is derived from an EMBL/GenBank/DDBJ whole genome shotgun (WGS) entry which is preliminary data.</text>
</comment>
<dbReference type="EMBL" id="CAJNOC010000406">
    <property type="protein sequence ID" value="CAF0756864.1"/>
    <property type="molecule type" value="Genomic_DNA"/>
</dbReference>
<accession>A0A813PVX2</accession>
<dbReference type="Proteomes" id="UP000663879">
    <property type="component" value="Unassembled WGS sequence"/>
</dbReference>